<evidence type="ECO:0000256" key="6">
    <source>
        <dbReference type="ARBA" id="ARBA00022989"/>
    </source>
</evidence>
<evidence type="ECO:0000313" key="10">
    <source>
        <dbReference type="Proteomes" id="UP001516662"/>
    </source>
</evidence>
<keyword evidence="6 8" id="KW-1133">Transmembrane helix</keyword>
<feature type="transmembrane region" description="Helical" evidence="8">
    <location>
        <begin position="257"/>
        <end position="277"/>
    </location>
</feature>
<keyword evidence="3 8" id="KW-0813">Transport</keyword>
<comment type="subcellular location">
    <subcellularLocation>
        <location evidence="1">Cell membrane</location>
        <topology evidence="1">Multi-pass membrane protein</topology>
    </subcellularLocation>
    <subcellularLocation>
        <location evidence="8">Membrane</location>
        <topology evidence="8">Multi-pass membrane protein</topology>
    </subcellularLocation>
</comment>
<reference evidence="9 10" key="1">
    <citation type="submission" date="2020-10" db="EMBL/GenBank/DDBJ databases">
        <title>Bacillus sp. HD4P25, an endophyte from a halophyte.</title>
        <authorList>
            <person name="Sun J.-Q."/>
        </authorList>
    </citation>
    <scope>NUCLEOTIDE SEQUENCE [LARGE SCALE GENOMIC DNA]</scope>
    <source>
        <strain evidence="9 10">YIM 93174</strain>
    </source>
</reference>
<name>A0ABR9QGJ5_9BACI</name>
<dbReference type="InterPro" id="IPR004488">
    <property type="entry name" value="Mg/Co-transport_prot_CorA"/>
</dbReference>
<keyword evidence="8" id="KW-0406">Ion transport</keyword>
<sequence length="316" mass="38130">MINVIAVTTENRIIKELPLRQLSSPNIRWFWVDFDQPTDKEILELEKTFHFHPLAIEDCIHKLQRPKLDYYEDFTFFVVHSLHSADEEKEEINFFVGANYFVSFHHHESMEVTEVWDKLISSKHLDNWNQYLIFYNVLDKIVDNYFPIIYRLEDNLNDLENNEKKESMDKLLDQLFDIRHSFLHLRHTVIPMRDLLYRLLNSERLGQLLERREYFSDIHDHLLKLSEMIDSNREVTNDIRDSYLSINSHQTNRVMKVLTVITTIFMPLTFIAGIYGMNFEYMPELTWRYGYFATLSLMLTIGLGMFFWFKKKGWFD</sequence>
<dbReference type="InterPro" id="IPR045861">
    <property type="entry name" value="CorA_cytoplasmic_dom"/>
</dbReference>
<protein>
    <recommendedName>
        <fullName evidence="8">Magnesium transport protein CorA</fullName>
    </recommendedName>
</protein>
<organism evidence="9 10">
    <name type="scientific">Litchfieldia luteola</name>
    <dbReference type="NCBI Taxonomy" id="682179"/>
    <lineage>
        <taxon>Bacteria</taxon>
        <taxon>Bacillati</taxon>
        <taxon>Bacillota</taxon>
        <taxon>Bacilli</taxon>
        <taxon>Bacillales</taxon>
        <taxon>Bacillaceae</taxon>
        <taxon>Litchfieldia</taxon>
    </lineage>
</organism>
<evidence type="ECO:0000256" key="7">
    <source>
        <dbReference type="ARBA" id="ARBA00023136"/>
    </source>
</evidence>
<evidence type="ECO:0000256" key="5">
    <source>
        <dbReference type="ARBA" id="ARBA00022692"/>
    </source>
</evidence>
<dbReference type="RefSeq" id="WP_193535095.1">
    <property type="nucleotide sequence ID" value="NZ_JADCLJ010000012.1"/>
</dbReference>
<dbReference type="Gene3D" id="3.30.460.20">
    <property type="entry name" value="CorA soluble domain-like"/>
    <property type="match status" value="1"/>
</dbReference>
<dbReference type="SUPFAM" id="SSF143865">
    <property type="entry name" value="CorA soluble domain-like"/>
    <property type="match status" value="1"/>
</dbReference>
<evidence type="ECO:0000256" key="3">
    <source>
        <dbReference type="ARBA" id="ARBA00022448"/>
    </source>
</evidence>
<comment type="function">
    <text evidence="8">Mediates influx of magnesium ions.</text>
</comment>
<dbReference type="InterPro" id="IPR002523">
    <property type="entry name" value="MgTranspt_CorA/ZnTranspt_ZntB"/>
</dbReference>
<keyword evidence="10" id="KW-1185">Reference proteome</keyword>
<keyword evidence="4 8" id="KW-1003">Cell membrane</keyword>
<feature type="transmembrane region" description="Helical" evidence="8">
    <location>
        <begin position="289"/>
        <end position="309"/>
    </location>
</feature>
<evidence type="ECO:0000256" key="1">
    <source>
        <dbReference type="ARBA" id="ARBA00004651"/>
    </source>
</evidence>
<dbReference type="InterPro" id="IPR045863">
    <property type="entry name" value="CorA_TM1_TM2"/>
</dbReference>
<dbReference type="EMBL" id="JADCLJ010000012">
    <property type="protein sequence ID" value="MBE4907613.1"/>
    <property type="molecule type" value="Genomic_DNA"/>
</dbReference>
<dbReference type="PANTHER" id="PTHR46494:SF1">
    <property type="entry name" value="CORA FAMILY METAL ION TRANSPORTER (EUROFUNG)"/>
    <property type="match status" value="1"/>
</dbReference>
<proteinExistence type="inferred from homology"/>
<dbReference type="Gene3D" id="1.20.58.340">
    <property type="entry name" value="Magnesium transport protein CorA, transmembrane region"/>
    <property type="match status" value="2"/>
</dbReference>
<dbReference type="Pfam" id="PF01544">
    <property type="entry name" value="CorA"/>
    <property type="match status" value="1"/>
</dbReference>
<evidence type="ECO:0000256" key="2">
    <source>
        <dbReference type="ARBA" id="ARBA00009765"/>
    </source>
</evidence>
<comment type="similarity">
    <text evidence="2 8">Belongs to the CorA metal ion transporter (MIT) (TC 1.A.35) family.</text>
</comment>
<keyword evidence="5 8" id="KW-0812">Transmembrane</keyword>
<accession>A0ABR9QGJ5</accession>
<dbReference type="PANTHER" id="PTHR46494">
    <property type="entry name" value="CORA FAMILY METAL ION TRANSPORTER (EUROFUNG)"/>
    <property type="match status" value="1"/>
</dbReference>
<evidence type="ECO:0000313" key="9">
    <source>
        <dbReference type="EMBL" id="MBE4907613.1"/>
    </source>
</evidence>
<evidence type="ECO:0000256" key="8">
    <source>
        <dbReference type="RuleBase" id="RU362010"/>
    </source>
</evidence>
<dbReference type="Proteomes" id="UP001516662">
    <property type="component" value="Unassembled WGS sequence"/>
</dbReference>
<gene>
    <name evidence="8 9" type="primary">corA</name>
    <name evidence="9" type="ORF">IMZ08_06055</name>
</gene>
<evidence type="ECO:0000256" key="4">
    <source>
        <dbReference type="ARBA" id="ARBA00022475"/>
    </source>
</evidence>
<keyword evidence="7 8" id="KW-0472">Membrane</keyword>
<dbReference type="CDD" id="cd12831">
    <property type="entry name" value="TmCorA-like_u2"/>
    <property type="match status" value="1"/>
</dbReference>
<dbReference type="NCBIfam" id="TIGR00383">
    <property type="entry name" value="corA"/>
    <property type="match status" value="1"/>
</dbReference>
<dbReference type="SUPFAM" id="SSF144083">
    <property type="entry name" value="Magnesium transport protein CorA, transmembrane region"/>
    <property type="match status" value="1"/>
</dbReference>
<comment type="caution">
    <text evidence="9">The sequence shown here is derived from an EMBL/GenBank/DDBJ whole genome shotgun (WGS) entry which is preliminary data.</text>
</comment>
<keyword evidence="8" id="KW-0460">Magnesium</keyword>